<name>A0A977SPM4_9HYME</name>
<dbReference type="InterPro" id="IPR000440">
    <property type="entry name" value="NADH_UbQ/plastoQ_OxRdtase_su3"/>
</dbReference>
<keyword evidence="7 9" id="KW-0472">Membrane</keyword>
<keyword evidence="4 9" id="KW-0813">Transport</keyword>
<accession>A0A977SPM4</accession>
<evidence type="ECO:0000256" key="5">
    <source>
        <dbReference type="ARBA" id="ARBA00022692"/>
    </source>
</evidence>
<evidence type="ECO:0000256" key="4">
    <source>
        <dbReference type="ARBA" id="ARBA00022448"/>
    </source>
</evidence>
<comment type="function">
    <text evidence="9">Core subunit of the mitochondrial membrane respiratory chain NADH dehydrogenase (Complex I) which catalyzes electron transfer from NADH through the respiratory chain, using ubiquinone as an electron acceptor. Essential for the catalytic activity of complex I.</text>
</comment>
<evidence type="ECO:0000256" key="9">
    <source>
        <dbReference type="RuleBase" id="RU003640"/>
    </source>
</evidence>
<protein>
    <recommendedName>
        <fullName evidence="3 9">NADH-ubiquinone oxidoreductase chain 3</fullName>
        <ecNumber evidence="9">7.1.1.2</ecNumber>
    </recommendedName>
</protein>
<dbReference type="PANTHER" id="PTHR11058:SF9">
    <property type="entry name" value="NADH-UBIQUINONE OXIDOREDUCTASE CHAIN 3"/>
    <property type="match status" value="1"/>
</dbReference>
<keyword evidence="9" id="KW-0520">NAD</keyword>
<evidence type="ECO:0000256" key="7">
    <source>
        <dbReference type="ARBA" id="ARBA00023136"/>
    </source>
</evidence>
<dbReference type="GO" id="GO:0030964">
    <property type="term" value="C:NADH dehydrogenase complex"/>
    <property type="evidence" value="ECO:0007669"/>
    <property type="project" value="TreeGrafter"/>
</dbReference>
<dbReference type="EC" id="7.1.1.2" evidence="9"/>
<evidence type="ECO:0000256" key="3">
    <source>
        <dbReference type="ARBA" id="ARBA00021007"/>
    </source>
</evidence>
<dbReference type="GO" id="GO:0031966">
    <property type="term" value="C:mitochondrial membrane"/>
    <property type="evidence" value="ECO:0007669"/>
    <property type="project" value="UniProtKB-SubCell"/>
</dbReference>
<keyword evidence="9" id="KW-1278">Translocase</keyword>
<geneLocation type="mitochondrion" evidence="10"/>
<feature type="transmembrane region" description="Helical" evidence="9">
    <location>
        <begin position="57"/>
        <end position="78"/>
    </location>
</feature>
<organism evidence="10">
    <name type="scientific">Dolichovespula xanthicincta</name>
    <dbReference type="NCBI Taxonomy" id="2982222"/>
    <lineage>
        <taxon>Eukaryota</taxon>
        <taxon>Metazoa</taxon>
        <taxon>Ecdysozoa</taxon>
        <taxon>Arthropoda</taxon>
        <taxon>Hexapoda</taxon>
        <taxon>Insecta</taxon>
        <taxon>Pterygota</taxon>
        <taxon>Neoptera</taxon>
        <taxon>Endopterygota</taxon>
        <taxon>Hymenoptera</taxon>
        <taxon>Apocrita</taxon>
        <taxon>Aculeata</taxon>
        <taxon>Vespoidea</taxon>
        <taxon>Vespidae</taxon>
        <taxon>Vespinae</taxon>
        <taxon>Dolichovespula</taxon>
    </lineage>
</organism>
<comment type="similarity">
    <text evidence="2 9">Belongs to the complex I subunit 3 family.</text>
</comment>
<keyword evidence="9 10" id="KW-0496">Mitochondrion</keyword>
<gene>
    <name evidence="10" type="primary">nad3</name>
</gene>
<evidence type="ECO:0000256" key="2">
    <source>
        <dbReference type="ARBA" id="ARBA00008472"/>
    </source>
</evidence>
<feature type="transmembrane region" description="Helical" evidence="9">
    <location>
        <begin position="6"/>
        <end position="25"/>
    </location>
</feature>
<comment type="catalytic activity">
    <reaction evidence="8 9">
        <text>a ubiquinone + NADH + 5 H(+)(in) = a ubiquinol + NAD(+) + 4 H(+)(out)</text>
        <dbReference type="Rhea" id="RHEA:29091"/>
        <dbReference type="Rhea" id="RHEA-COMP:9565"/>
        <dbReference type="Rhea" id="RHEA-COMP:9566"/>
        <dbReference type="ChEBI" id="CHEBI:15378"/>
        <dbReference type="ChEBI" id="CHEBI:16389"/>
        <dbReference type="ChEBI" id="CHEBI:17976"/>
        <dbReference type="ChEBI" id="CHEBI:57540"/>
        <dbReference type="ChEBI" id="CHEBI:57945"/>
        <dbReference type="EC" id="7.1.1.2"/>
    </reaction>
</comment>
<comment type="subcellular location">
    <subcellularLocation>
        <location evidence="1">Membrane</location>
    </subcellularLocation>
    <subcellularLocation>
        <location evidence="9">Mitochondrion membrane</location>
        <topology evidence="9">Multi-pass membrane protein</topology>
    </subcellularLocation>
</comment>
<dbReference type="GO" id="GO:0008137">
    <property type="term" value="F:NADH dehydrogenase (ubiquinone) activity"/>
    <property type="evidence" value="ECO:0007669"/>
    <property type="project" value="UniProtKB-UniRule"/>
</dbReference>
<keyword evidence="9" id="KW-0830">Ubiquinone</keyword>
<dbReference type="PANTHER" id="PTHR11058">
    <property type="entry name" value="NADH-UBIQUINONE OXIDOREDUCTASE CHAIN 3"/>
    <property type="match status" value="1"/>
</dbReference>
<dbReference type="EMBL" id="OP250142">
    <property type="protein sequence ID" value="UXO94146.1"/>
    <property type="molecule type" value="Genomic_DNA"/>
</dbReference>
<dbReference type="InterPro" id="IPR038430">
    <property type="entry name" value="NDAH_ubi_oxred_su3_sf"/>
</dbReference>
<evidence type="ECO:0000256" key="1">
    <source>
        <dbReference type="ARBA" id="ARBA00004370"/>
    </source>
</evidence>
<proteinExistence type="inferred from homology"/>
<dbReference type="Gene3D" id="1.20.58.1610">
    <property type="entry name" value="NADH:ubiquinone/plastoquinone oxidoreductase, chain 3"/>
    <property type="match status" value="1"/>
</dbReference>
<keyword evidence="6 9" id="KW-1133">Transmembrane helix</keyword>
<feature type="transmembrane region" description="Helical" evidence="9">
    <location>
        <begin position="90"/>
        <end position="109"/>
    </location>
</feature>
<evidence type="ECO:0000313" key="10">
    <source>
        <dbReference type="EMBL" id="UXO94146.1"/>
    </source>
</evidence>
<evidence type="ECO:0000256" key="6">
    <source>
        <dbReference type="ARBA" id="ARBA00022989"/>
    </source>
</evidence>
<reference evidence="10" key="1">
    <citation type="submission" date="2022-08" db="EMBL/GenBank/DDBJ databases">
        <title>Next-generation sequencing of four mitochondrial genomes of Dolichovespula (Hymenoptera: Vespidae) with a phylogenetic analysis and divergence time estimating of Vespidae.</title>
        <authorList>
            <person name="Wang H."/>
            <person name="Wen Q."/>
            <person name="Wang T.-F."/>
            <person name="Ran F.-R."/>
            <person name="Wang M."/>
            <person name="Fan X.-L."/>
            <person name="Wei S.-J."/>
            <person name="Li Z.-H."/>
            <person name="Tan J.-L."/>
        </authorList>
    </citation>
    <scope>NUCLEOTIDE SEQUENCE</scope>
</reference>
<keyword evidence="9" id="KW-0679">Respiratory chain</keyword>
<keyword evidence="5 9" id="KW-0812">Transmembrane</keyword>
<dbReference type="AlphaFoldDB" id="A0A977SPM4"/>
<sequence length="118" mass="13993">MLMILYMSSIPLLITSLIIILNYFISMKTFSDREKPSPFECGFNPLTQPHLPFSIQFFLVAMIFLIFDIEIIIILPFIPSLMINMNLFNWLMSFLIIYLCLMIGLIYEWNEQSIIWLK</sequence>
<evidence type="ECO:0000256" key="8">
    <source>
        <dbReference type="ARBA" id="ARBA00049551"/>
    </source>
</evidence>
<dbReference type="Pfam" id="PF00507">
    <property type="entry name" value="Oxidored_q4"/>
    <property type="match status" value="1"/>
</dbReference>
<keyword evidence="9" id="KW-0249">Electron transport</keyword>